<dbReference type="CDD" id="cd08414">
    <property type="entry name" value="PBP2_LTTR_aromatics_like"/>
    <property type="match status" value="1"/>
</dbReference>
<dbReference type="EMBL" id="CP033073">
    <property type="protein sequence ID" value="AYN42591.1"/>
    <property type="molecule type" value="Genomic_DNA"/>
</dbReference>
<dbReference type="InterPro" id="IPR036388">
    <property type="entry name" value="WH-like_DNA-bd_sf"/>
</dbReference>
<name>A0A3G2JLU7_9ACTN</name>
<dbReference type="GO" id="GO:0032993">
    <property type="term" value="C:protein-DNA complex"/>
    <property type="evidence" value="ECO:0007669"/>
    <property type="project" value="TreeGrafter"/>
</dbReference>
<reference evidence="6 7" key="1">
    <citation type="submission" date="2018-10" db="EMBL/GenBank/DDBJ databases">
        <title>The genome of Streptomyces dangxiongensis Z022.</title>
        <authorList>
            <person name="Zhang B."/>
        </authorList>
    </citation>
    <scope>NUCLEOTIDE SEQUENCE [LARGE SCALE GENOMIC DNA]</scope>
    <source>
        <strain evidence="6 7">Z022</strain>
    </source>
</reference>
<dbReference type="PRINTS" id="PR00039">
    <property type="entry name" value="HTHLYSR"/>
</dbReference>
<keyword evidence="3" id="KW-0238">DNA-binding</keyword>
<dbReference type="GO" id="GO:0003677">
    <property type="term" value="F:DNA binding"/>
    <property type="evidence" value="ECO:0007669"/>
    <property type="project" value="UniProtKB-KW"/>
</dbReference>
<dbReference type="InterPro" id="IPR036390">
    <property type="entry name" value="WH_DNA-bd_sf"/>
</dbReference>
<dbReference type="AlphaFoldDB" id="A0A3G2JLU7"/>
<dbReference type="SUPFAM" id="SSF46785">
    <property type="entry name" value="Winged helix' DNA-binding domain"/>
    <property type="match status" value="1"/>
</dbReference>
<dbReference type="GO" id="GO:0003700">
    <property type="term" value="F:DNA-binding transcription factor activity"/>
    <property type="evidence" value="ECO:0007669"/>
    <property type="project" value="InterPro"/>
</dbReference>
<dbReference type="PANTHER" id="PTHR30346:SF0">
    <property type="entry name" value="HCA OPERON TRANSCRIPTIONAL ACTIVATOR HCAR"/>
    <property type="match status" value="1"/>
</dbReference>
<evidence type="ECO:0000256" key="2">
    <source>
        <dbReference type="ARBA" id="ARBA00023015"/>
    </source>
</evidence>
<proteinExistence type="inferred from homology"/>
<dbReference type="InterPro" id="IPR000847">
    <property type="entry name" value="LysR_HTH_N"/>
</dbReference>
<accession>A0A3G2JLU7</accession>
<dbReference type="FunFam" id="1.10.10.10:FF:000001">
    <property type="entry name" value="LysR family transcriptional regulator"/>
    <property type="match status" value="1"/>
</dbReference>
<gene>
    <name evidence="6" type="ORF">D9753_31060</name>
</gene>
<keyword evidence="2" id="KW-0805">Transcription regulation</keyword>
<dbReference type="Gene3D" id="3.40.190.10">
    <property type="entry name" value="Periplasmic binding protein-like II"/>
    <property type="match status" value="2"/>
</dbReference>
<keyword evidence="7" id="KW-1185">Reference proteome</keyword>
<evidence type="ECO:0000256" key="3">
    <source>
        <dbReference type="ARBA" id="ARBA00023125"/>
    </source>
</evidence>
<dbReference type="PANTHER" id="PTHR30346">
    <property type="entry name" value="TRANSCRIPTIONAL DUAL REGULATOR HCAR-RELATED"/>
    <property type="match status" value="1"/>
</dbReference>
<keyword evidence="4" id="KW-0804">Transcription</keyword>
<dbReference type="KEGG" id="sdd:D9753_31060"/>
<comment type="similarity">
    <text evidence="1">Belongs to the LysR transcriptional regulatory family.</text>
</comment>
<organism evidence="6 7">
    <name type="scientific">Streptomyces dangxiongensis</name>
    <dbReference type="NCBI Taxonomy" id="1442032"/>
    <lineage>
        <taxon>Bacteria</taxon>
        <taxon>Bacillati</taxon>
        <taxon>Actinomycetota</taxon>
        <taxon>Actinomycetes</taxon>
        <taxon>Kitasatosporales</taxon>
        <taxon>Streptomycetaceae</taxon>
        <taxon>Streptomyces</taxon>
    </lineage>
</organism>
<dbReference type="Pfam" id="PF03466">
    <property type="entry name" value="LysR_substrate"/>
    <property type="match status" value="1"/>
</dbReference>
<protein>
    <submittedName>
        <fullName evidence="6">LysR family transcriptional regulator</fullName>
    </submittedName>
</protein>
<evidence type="ECO:0000313" key="6">
    <source>
        <dbReference type="EMBL" id="AYN42591.1"/>
    </source>
</evidence>
<evidence type="ECO:0000256" key="4">
    <source>
        <dbReference type="ARBA" id="ARBA00023163"/>
    </source>
</evidence>
<dbReference type="Pfam" id="PF00126">
    <property type="entry name" value="HTH_1"/>
    <property type="match status" value="1"/>
</dbReference>
<sequence>MSAMDLRGLRYFVTVAEEGNVSRAARRLHMSQPPLSQRIRELETELGCELFVRGPKGMRLTPAGDVLLEEAKMLLAGADRAKERVVRQVTGARLLRVGVLGPGEATLSRPVAQAFARSRPEAVVSLRQGDLTDPTMGLAAGAIDVAITWTPFDVTGLAVRAIQEDRCFAAVSADSPLAGRRALTRGDIDHSDSIRLPAGVDAIWRAHWQPSLSGGGPEVHSLDECLHAVLWQHSIALVPESALRRHAVEGIAYRLVADLPPTRLVLAWRRDDRSPLVTAYVEAFSTARKRGPAPRHDRVVYT</sequence>
<dbReference type="PROSITE" id="PS50931">
    <property type="entry name" value="HTH_LYSR"/>
    <property type="match status" value="1"/>
</dbReference>
<feature type="domain" description="HTH lysR-type" evidence="5">
    <location>
        <begin position="4"/>
        <end position="61"/>
    </location>
</feature>
<dbReference type="SUPFAM" id="SSF53850">
    <property type="entry name" value="Periplasmic binding protein-like II"/>
    <property type="match status" value="1"/>
</dbReference>
<evidence type="ECO:0000313" key="7">
    <source>
        <dbReference type="Proteomes" id="UP000268329"/>
    </source>
</evidence>
<dbReference type="Proteomes" id="UP000268329">
    <property type="component" value="Chromosome"/>
</dbReference>
<dbReference type="Gene3D" id="1.10.10.10">
    <property type="entry name" value="Winged helix-like DNA-binding domain superfamily/Winged helix DNA-binding domain"/>
    <property type="match status" value="1"/>
</dbReference>
<evidence type="ECO:0000259" key="5">
    <source>
        <dbReference type="PROSITE" id="PS50931"/>
    </source>
</evidence>
<evidence type="ECO:0000256" key="1">
    <source>
        <dbReference type="ARBA" id="ARBA00009437"/>
    </source>
</evidence>
<dbReference type="OrthoDB" id="79118at2"/>
<dbReference type="InterPro" id="IPR005119">
    <property type="entry name" value="LysR_subst-bd"/>
</dbReference>